<reference evidence="2 3" key="1">
    <citation type="submission" date="2015-03" db="EMBL/GenBank/DDBJ databases">
        <title>Genome Sequence of Kiloniella spongiae MEBiC09566, isolated from a marine sponge.</title>
        <authorList>
            <person name="Shao Z."/>
            <person name="Wang L."/>
            <person name="Li X."/>
        </authorList>
    </citation>
    <scope>NUCLEOTIDE SEQUENCE [LARGE SCALE GENOMIC DNA]</scope>
    <source>
        <strain evidence="2 3">MEBiC09566</strain>
    </source>
</reference>
<comment type="caution">
    <text evidence="2">The sequence shown here is derived from an EMBL/GenBank/DDBJ whole genome shotgun (WGS) entry which is preliminary data.</text>
</comment>
<sequence>MALQTEILEREVKGSNMITRIFRVQIKPELREEFEALYRVKSIDAVQKAKGFVSVTIGKPTVWAPDEYVMISTWSSEAALKGFAGKKWNEAHIPPGMEKFIVDCWLHHYQSFD</sequence>
<dbReference type="Proteomes" id="UP000035444">
    <property type="component" value="Unassembled WGS sequence"/>
</dbReference>
<evidence type="ECO:0000313" key="3">
    <source>
        <dbReference type="Proteomes" id="UP000035444"/>
    </source>
</evidence>
<proteinExistence type="predicted"/>
<dbReference type="PROSITE" id="PS51725">
    <property type="entry name" value="ABM"/>
    <property type="match status" value="1"/>
</dbReference>
<dbReference type="AlphaFoldDB" id="A0A0H2MHF6"/>
<feature type="domain" description="ABM" evidence="1">
    <location>
        <begin position="18"/>
        <end position="109"/>
    </location>
</feature>
<evidence type="ECO:0000259" key="1">
    <source>
        <dbReference type="PROSITE" id="PS51725"/>
    </source>
</evidence>
<name>A0A0H2MHF6_9PROT</name>
<keyword evidence="3" id="KW-1185">Reference proteome</keyword>
<dbReference type="EMBL" id="LAQL01000003">
    <property type="protein sequence ID" value="KLN61616.1"/>
    <property type="molecule type" value="Genomic_DNA"/>
</dbReference>
<dbReference type="Gene3D" id="3.30.70.100">
    <property type="match status" value="1"/>
</dbReference>
<gene>
    <name evidence="2" type="ORF">WH96_04525</name>
</gene>
<dbReference type="SUPFAM" id="SSF54909">
    <property type="entry name" value="Dimeric alpha+beta barrel"/>
    <property type="match status" value="1"/>
</dbReference>
<evidence type="ECO:0000313" key="2">
    <source>
        <dbReference type="EMBL" id="KLN61616.1"/>
    </source>
</evidence>
<accession>A0A0H2MHF6</accession>
<dbReference type="InterPro" id="IPR011008">
    <property type="entry name" value="Dimeric_a/b-barrel"/>
</dbReference>
<organism evidence="2 3">
    <name type="scientific">Kiloniella spongiae</name>
    <dbReference type="NCBI Taxonomy" id="1489064"/>
    <lineage>
        <taxon>Bacteria</taxon>
        <taxon>Pseudomonadati</taxon>
        <taxon>Pseudomonadota</taxon>
        <taxon>Alphaproteobacteria</taxon>
        <taxon>Rhodospirillales</taxon>
        <taxon>Kiloniellaceae</taxon>
        <taxon>Kiloniella</taxon>
    </lineage>
</organism>
<dbReference type="Pfam" id="PF03992">
    <property type="entry name" value="ABM"/>
    <property type="match status" value="1"/>
</dbReference>
<dbReference type="InterPro" id="IPR007138">
    <property type="entry name" value="ABM_dom"/>
</dbReference>
<protein>
    <recommendedName>
        <fullName evidence="1">ABM domain-containing protein</fullName>
    </recommendedName>
</protein>